<proteinExistence type="predicted"/>
<dbReference type="GO" id="GO:0005886">
    <property type="term" value="C:plasma membrane"/>
    <property type="evidence" value="ECO:0007669"/>
    <property type="project" value="TreeGrafter"/>
</dbReference>
<protein>
    <recommendedName>
        <fullName evidence="6">NfeD-like C-terminal domain-containing protein</fullName>
    </recommendedName>
</protein>
<keyword evidence="8" id="KW-1185">Reference proteome</keyword>
<dbReference type="OrthoDB" id="5054at2"/>
<reference evidence="7 8" key="1">
    <citation type="submission" date="2016-11" db="EMBL/GenBank/DDBJ databases">
        <title>Description of two novel members of the family Erysipelotrichaceae: Ileibacterium lipovorans gen. nov., sp. nov. and Dubosiella newyorkensis, gen. nov., sp. nov.</title>
        <authorList>
            <person name="Cox L.M."/>
            <person name="Sohn J."/>
            <person name="Tyrrell K.L."/>
            <person name="Citron D.M."/>
            <person name="Lawson P.A."/>
            <person name="Patel N.B."/>
            <person name="Iizumi T."/>
            <person name="Perez-Perez G.I."/>
            <person name="Goldstein E.J."/>
            <person name="Blaser M.J."/>
        </authorList>
    </citation>
    <scope>NUCLEOTIDE SEQUENCE [LARGE SCALE GENOMIC DNA]</scope>
    <source>
        <strain evidence="7 8">NYU-BL-A3</strain>
    </source>
</reference>
<evidence type="ECO:0000256" key="5">
    <source>
        <dbReference type="SAM" id="Phobius"/>
    </source>
</evidence>
<evidence type="ECO:0000313" key="8">
    <source>
        <dbReference type="Proteomes" id="UP000186341"/>
    </source>
</evidence>
<evidence type="ECO:0000256" key="1">
    <source>
        <dbReference type="ARBA" id="ARBA00004141"/>
    </source>
</evidence>
<evidence type="ECO:0000313" key="7">
    <source>
        <dbReference type="EMBL" id="OLU39868.1"/>
    </source>
</evidence>
<keyword evidence="4 5" id="KW-0472">Membrane</keyword>
<comment type="caution">
    <text evidence="7">The sequence shown here is derived from an EMBL/GenBank/DDBJ whole genome shotgun (WGS) entry which is preliminary data.</text>
</comment>
<sequence length="146" mass="15865">MSIFWIIAIVAMLVLELSTTALVSIWFVGGAIAALILALLHFPIAFQAAAFFFVSAALLITCRGWLEKHFHPVNEPDALGRLKNAVGTVTTEIEPVKGGRVLVNGQDWKAISANNQPIAQGDLVRIREIRGVKLVVSMIDQPPKLP</sequence>
<evidence type="ECO:0000256" key="4">
    <source>
        <dbReference type="ARBA" id="ARBA00023136"/>
    </source>
</evidence>
<dbReference type="AlphaFoldDB" id="A0A1U7NG68"/>
<dbReference type="EMBL" id="MPJW01000123">
    <property type="protein sequence ID" value="OLU39868.1"/>
    <property type="molecule type" value="Genomic_DNA"/>
</dbReference>
<dbReference type="PANTHER" id="PTHR33507">
    <property type="entry name" value="INNER MEMBRANE PROTEIN YBBJ"/>
    <property type="match status" value="1"/>
</dbReference>
<gene>
    <name evidence="7" type="ORF">BO222_06055</name>
</gene>
<feature type="domain" description="NfeD-like C-terminal" evidence="6">
    <location>
        <begin position="84"/>
        <end position="136"/>
    </location>
</feature>
<keyword evidence="3 5" id="KW-1133">Transmembrane helix</keyword>
<name>A0A1U7NG68_9FIRM</name>
<evidence type="ECO:0000256" key="3">
    <source>
        <dbReference type="ARBA" id="ARBA00022989"/>
    </source>
</evidence>
<dbReference type="Pfam" id="PF01957">
    <property type="entry name" value="NfeD"/>
    <property type="match status" value="1"/>
</dbReference>
<dbReference type="RefSeq" id="WP_075819316.1">
    <property type="nucleotide sequence ID" value="NZ_CAJUTZ010000187.1"/>
</dbReference>
<dbReference type="PANTHER" id="PTHR33507:SF3">
    <property type="entry name" value="INNER MEMBRANE PROTEIN YBBJ"/>
    <property type="match status" value="1"/>
</dbReference>
<evidence type="ECO:0000256" key="2">
    <source>
        <dbReference type="ARBA" id="ARBA00022692"/>
    </source>
</evidence>
<evidence type="ECO:0000259" key="6">
    <source>
        <dbReference type="Pfam" id="PF01957"/>
    </source>
</evidence>
<accession>A0A1U7NG68</accession>
<keyword evidence="2 5" id="KW-0812">Transmembrane</keyword>
<comment type="subcellular location">
    <subcellularLocation>
        <location evidence="1">Membrane</location>
        <topology evidence="1">Multi-pass membrane protein</topology>
    </subcellularLocation>
</comment>
<dbReference type="Proteomes" id="UP000186341">
    <property type="component" value="Unassembled WGS sequence"/>
</dbReference>
<dbReference type="InterPro" id="IPR052165">
    <property type="entry name" value="Membrane_assoc_protease"/>
</dbReference>
<feature type="transmembrane region" description="Helical" evidence="5">
    <location>
        <begin position="7"/>
        <end position="38"/>
    </location>
</feature>
<dbReference type="InterPro" id="IPR002810">
    <property type="entry name" value="NfeD-like_C"/>
</dbReference>
<dbReference type="SUPFAM" id="SSF141322">
    <property type="entry name" value="NfeD domain-like"/>
    <property type="match status" value="1"/>
</dbReference>
<organism evidence="7 8">
    <name type="scientific">Ileibacterium valens</name>
    <dbReference type="NCBI Taxonomy" id="1862668"/>
    <lineage>
        <taxon>Bacteria</taxon>
        <taxon>Bacillati</taxon>
        <taxon>Bacillota</taxon>
        <taxon>Erysipelotrichia</taxon>
        <taxon>Erysipelotrichales</taxon>
        <taxon>Erysipelotrichaceae</taxon>
        <taxon>Ileibacterium</taxon>
    </lineage>
</organism>
<dbReference type="InterPro" id="IPR012340">
    <property type="entry name" value="NA-bd_OB-fold"/>
</dbReference>
<dbReference type="GeneID" id="82202768"/>
<dbReference type="Gene3D" id="2.40.50.140">
    <property type="entry name" value="Nucleic acid-binding proteins"/>
    <property type="match status" value="1"/>
</dbReference>